<organism evidence="3 4">
    <name type="scientific">Dactylosporangium siamense</name>
    <dbReference type="NCBI Taxonomy" id="685454"/>
    <lineage>
        <taxon>Bacteria</taxon>
        <taxon>Bacillati</taxon>
        <taxon>Actinomycetota</taxon>
        <taxon>Actinomycetes</taxon>
        <taxon>Micromonosporales</taxon>
        <taxon>Micromonosporaceae</taxon>
        <taxon>Dactylosporangium</taxon>
    </lineage>
</organism>
<dbReference type="Gene3D" id="3.50.30.30">
    <property type="match status" value="1"/>
</dbReference>
<name>A0A919PY58_9ACTN</name>
<sequence>MAFQGYESGGEMHRVGLVGAAVIIVALVGASPAAAAPPDVDSSRLERLVTVDGITDHQRALQRIADRNGGTRATRTPGYTASAAYVKATLERAGYNVHYEMFNMPEWRENAAPVLRQVSPTGRTYVAGGAGDDDSPSVDIIAFEHTPTKALTNVKVVPTDDVVIPSPGGTTSGCELSDFPAATSGAVSLIQRGTCTFTQKLENAVQAGAIGVILFNEGDTAARSNALFRAAPFDYPLPAVASSFAVGQELYNAYKAGQNPTVDLATNGVDEQMLYPNVVAETKRGDANHMVLLGAHLDSVTAGPGINDDGSGTAFQLELAEQLAKVGTPRNKIRFLWFGGEEDGLVGSQYYAAHLSDREVARTDMMLDTDMIASPNFARLVYDGDGSTFGSENAGPEGSGTIERVLTGYWAKRGMVSEPIPFDGRSDYVGFINRGIPAGGVFAGAEALKTAEQVAKYGGVLGEQLDPCYHEDCDTYTTVTKQPPASTMETYAANPALAQQQANSLRGNALRSLHQFKNTLVHAVWYFACAKNAFPPKVNAADATKAATNHRFKHQGHERPGDR</sequence>
<dbReference type="AlphaFoldDB" id="A0A919PY58"/>
<dbReference type="InterPro" id="IPR007484">
    <property type="entry name" value="Peptidase_M28"/>
</dbReference>
<evidence type="ECO:0000313" key="3">
    <source>
        <dbReference type="EMBL" id="GIG52522.1"/>
    </source>
</evidence>
<dbReference type="InterPro" id="IPR003137">
    <property type="entry name" value="PA_domain"/>
</dbReference>
<dbReference type="InterPro" id="IPR046450">
    <property type="entry name" value="PA_dom_sf"/>
</dbReference>
<dbReference type="Pfam" id="PF02225">
    <property type="entry name" value="PA"/>
    <property type="match status" value="1"/>
</dbReference>
<dbReference type="EMBL" id="BONQ01000182">
    <property type="protein sequence ID" value="GIG52522.1"/>
    <property type="molecule type" value="Genomic_DNA"/>
</dbReference>
<dbReference type="GO" id="GO:0006508">
    <property type="term" value="P:proteolysis"/>
    <property type="evidence" value="ECO:0007669"/>
    <property type="project" value="InterPro"/>
</dbReference>
<dbReference type="PANTHER" id="PTHR12147">
    <property type="entry name" value="METALLOPEPTIDASE M28 FAMILY MEMBER"/>
    <property type="match status" value="1"/>
</dbReference>
<dbReference type="SUPFAM" id="SSF53187">
    <property type="entry name" value="Zn-dependent exopeptidases"/>
    <property type="match status" value="1"/>
</dbReference>
<evidence type="ECO:0000313" key="4">
    <source>
        <dbReference type="Proteomes" id="UP000660611"/>
    </source>
</evidence>
<protein>
    <submittedName>
        <fullName evidence="3">Aminopeptidase</fullName>
    </submittedName>
</protein>
<dbReference type="GO" id="GO:0008235">
    <property type="term" value="F:metalloexopeptidase activity"/>
    <property type="evidence" value="ECO:0007669"/>
    <property type="project" value="InterPro"/>
</dbReference>
<dbReference type="Gene3D" id="3.40.630.10">
    <property type="entry name" value="Zn peptidases"/>
    <property type="match status" value="2"/>
</dbReference>
<dbReference type="GO" id="GO:0004177">
    <property type="term" value="F:aminopeptidase activity"/>
    <property type="evidence" value="ECO:0007669"/>
    <property type="project" value="UniProtKB-KW"/>
</dbReference>
<evidence type="ECO:0000259" key="1">
    <source>
        <dbReference type="Pfam" id="PF02225"/>
    </source>
</evidence>
<proteinExistence type="predicted"/>
<dbReference type="Pfam" id="PF04389">
    <property type="entry name" value="Peptidase_M28"/>
    <property type="match status" value="1"/>
</dbReference>
<keyword evidence="3" id="KW-0378">Hydrolase</keyword>
<keyword evidence="3" id="KW-0645">Protease</keyword>
<reference evidence="3" key="1">
    <citation type="submission" date="2021-01" db="EMBL/GenBank/DDBJ databases">
        <title>Whole genome shotgun sequence of Dactylosporangium siamense NBRC 106093.</title>
        <authorList>
            <person name="Komaki H."/>
            <person name="Tamura T."/>
        </authorList>
    </citation>
    <scope>NUCLEOTIDE SEQUENCE</scope>
    <source>
        <strain evidence="3">NBRC 106093</strain>
    </source>
</reference>
<dbReference type="PANTHER" id="PTHR12147:SF26">
    <property type="entry name" value="PEPTIDASE M28 DOMAIN-CONTAINING PROTEIN"/>
    <property type="match status" value="1"/>
</dbReference>
<feature type="domain" description="Peptidase M28" evidence="2">
    <location>
        <begin position="277"/>
        <end position="487"/>
    </location>
</feature>
<dbReference type="Proteomes" id="UP000660611">
    <property type="component" value="Unassembled WGS sequence"/>
</dbReference>
<evidence type="ECO:0000259" key="2">
    <source>
        <dbReference type="Pfam" id="PF04389"/>
    </source>
</evidence>
<dbReference type="SUPFAM" id="SSF52025">
    <property type="entry name" value="PA domain"/>
    <property type="match status" value="1"/>
</dbReference>
<comment type="caution">
    <text evidence="3">The sequence shown here is derived from an EMBL/GenBank/DDBJ whole genome shotgun (WGS) entry which is preliminary data.</text>
</comment>
<gene>
    <name evidence="3" type="primary">lap</name>
    <name evidence="3" type="ORF">Dsi01nite_105630</name>
</gene>
<keyword evidence="4" id="KW-1185">Reference proteome</keyword>
<accession>A0A919PY58</accession>
<dbReference type="InterPro" id="IPR045175">
    <property type="entry name" value="M28_fam"/>
</dbReference>
<feature type="domain" description="PA" evidence="1">
    <location>
        <begin position="162"/>
        <end position="250"/>
    </location>
</feature>
<keyword evidence="3" id="KW-0031">Aminopeptidase</keyword>